<keyword evidence="3" id="KW-1185">Reference proteome</keyword>
<evidence type="ECO:0000313" key="3">
    <source>
        <dbReference type="Proteomes" id="UP000087766"/>
    </source>
</evidence>
<dbReference type="PANTHER" id="PTHR33223:SF10">
    <property type="entry name" value="AMINOTRANSFERASE-LIKE PLANT MOBILE DOMAIN-CONTAINING PROTEIN"/>
    <property type="match status" value="1"/>
</dbReference>
<dbReference type="Proteomes" id="UP000087766">
    <property type="component" value="Unplaced"/>
</dbReference>
<dbReference type="OrthoDB" id="1740536at2759"/>
<dbReference type="RefSeq" id="XP_014492254.1">
    <property type="nucleotide sequence ID" value="XM_014636768.1"/>
</dbReference>
<reference evidence="4" key="1">
    <citation type="submission" date="2025-08" db="UniProtKB">
        <authorList>
            <consortium name="RefSeq"/>
        </authorList>
    </citation>
    <scope>IDENTIFICATION</scope>
    <source>
        <tissue evidence="4">Leaf</tissue>
    </source>
</reference>
<feature type="region of interest" description="Disordered" evidence="1">
    <location>
        <begin position="1"/>
        <end position="54"/>
    </location>
</feature>
<proteinExistence type="predicted"/>
<feature type="compositionally biased region" description="Basic and acidic residues" evidence="1">
    <location>
        <begin position="342"/>
        <end position="370"/>
    </location>
</feature>
<accession>A0A1S3TEP9</accession>
<sequence>MSETQGSQNDERSRHTPPRNDRSPNPLPFTDAVMQAPMPDRPPPPIEKFDGTSDPEHHIRNFIDSMAFYSNSDPVKCRAFSLSLKGEALEWYYTLPPNTMDNFRTVITLFRRQYASNRKQEITPAELVNTRQEKGETLKAFMKRYNETARRVKEVNHSFIINNLPSCLKPGYVAEKLYARPPKTMGELQERVAEFIRMEDMRISQRRQQHEFEVGGKRKDNKQMFNSNEKSRDFPHSDFVRTPRFSHYTTLNAPKAKVLEEALNAELLTIQEKCSPKNADERKSCRFHLNHGHTTEECGALRDEIERLIRAGHLQKFVKEERSQRRSPPRGRSLRRSPGRSYQREEHGKKYNRSRSQDREQERSVRGRID</sequence>
<evidence type="ECO:0000313" key="4">
    <source>
        <dbReference type="RefSeq" id="XP_014492254.1"/>
    </source>
</evidence>
<feature type="compositionally biased region" description="Basic and acidic residues" evidence="1">
    <location>
        <begin position="9"/>
        <end position="22"/>
    </location>
</feature>
<dbReference type="AlphaFoldDB" id="A0A1S3TEP9"/>
<organism evidence="3 4">
    <name type="scientific">Vigna radiata var. radiata</name>
    <name type="common">Mung bean</name>
    <name type="synonym">Phaseolus aureus</name>
    <dbReference type="NCBI Taxonomy" id="3916"/>
    <lineage>
        <taxon>Eukaryota</taxon>
        <taxon>Viridiplantae</taxon>
        <taxon>Streptophyta</taxon>
        <taxon>Embryophyta</taxon>
        <taxon>Tracheophyta</taxon>
        <taxon>Spermatophyta</taxon>
        <taxon>Magnoliopsida</taxon>
        <taxon>eudicotyledons</taxon>
        <taxon>Gunneridae</taxon>
        <taxon>Pentapetalae</taxon>
        <taxon>rosids</taxon>
        <taxon>fabids</taxon>
        <taxon>Fabales</taxon>
        <taxon>Fabaceae</taxon>
        <taxon>Papilionoideae</taxon>
        <taxon>50 kb inversion clade</taxon>
        <taxon>NPAAA clade</taxon>
        <taxon>indigoferoid/millettioid clade</taxon>
        <taxon>Phaseoleae</taxon>
        <taxon>Vigna</taxon>
    </lineage>
</organism>
<feature type="region of interest" description="Disordered" evidence="1">
    <location>
        <begin position="316"/>
        <end position="370"/>
    </location>
</feature>
<evidence type="ECO:0000259" key="2">
    <source>
        <dbReference type="Pfam" id="PF03732"/>
    </source>
</evidence>
<dbReference type="InterPro" id="IPR005162">
    <property type="entry name" value="Retrotrans_gag_dom"/>
</dbReference>
<dbReference type="GeneID" id="106754709"/>
<feature type="compositionally biased region" description="Basic residues" evidence="1">
    <location>
        <begin position="325"/>
        <end position="338"/>
    </location>
</feature>
<dbReference type="KEGG" id="vra:106754709"/>
<gene>
    <name evidence="4" type="primary">LOC106754709</name>
</gene>
<dbReference type="PANTHER" id="PTHR33223">
    <property type="entry name" value="CCHC-TYPE DOMAIN-CONTAINING PROTEIN"/>
    <property type="match status" value="1"/>
</dbReference>
<name>A0A1S3TEP9_VIGRR</name>
<evidence type="ECO:0000256" key="1">
    <source>
        <dbReference type="SAM" id="MobiDB-lite"/>
    </source>
</evidence>
<feature type="domain" description="Retrotransposon gag" evidence="2">
    <location>
        <begin position="79"/>
        <end position="158"/>
    </location>
</feature>
<dbReference type="Pfam" id="PF03732">
    <property type="entry name" value="Retrotrans_gag"/>
    <property type="match status" value="1"/>
</dbReference>
<protein>
    <submittedName>
        <fullName evidence="4">Uncharacterized protein LOC106754709</fullName>
    </submittedName>
</protein>